<proteinExistence type="predicted"/>
<accession>A0A835LTE1</accession>
<dbReference type="Proteomes" id="UP000631114">
    <property type="component" value="Unassembled WGS sequence"/>
</dbReference>
<dbReference type="EMBL" id="JADFTS010000006">
    <property type="protein sequence ID" value="KAF9602709.1"/>
    <property type="molecule type" value="Genomic_DNA"/>
</dbReference>
<evidence type="ECO:0000313" key="1">
    <source>
        <dbReference type="EMBL" id="KAF9602709.1"/>
    </source>
</evidence>
<comment type="caution">
    <text evidence="1">The sequence shown here is derived from an EMBL/GenBank/DDBJ whole genome shotgun (WGS) entry which is preliminary data.</text>
</comment>
<keyword evidence="2" id="KW-1185">Reference proteome</keyword>
<protein>
    <submittedName>
        <fullName evidence="1">Uncharacterized protein</fullName>
    </submittedName>
</protein>
<organism evidence="1 2">
    <name type="scientific">Coptis chinensis</name>
    <dbReference type="NCBI Taxonomy" id="261450"/>
    <lineage>
        <taxon>Eukaryota</taxon>
        <taxon>Viridiplantae</taxon>
        <taxon>Streptophyta</taxon>
        <taxon>Embryophyta</taxon>
        <taxon>Tracheophyta</taxon>
        <taxon>Spermatophyta</taxon>
        <taxon>Magnoliopsida</taxon>
        <taxon>Ranunculales</taxon>
        <taxon>Ranunculaceae</taxon>
        <taxon>Coptidoideae</taxon>
        <taxon>Coptis</taxon>
    </lineage>
</organism>
<gene>
    <name evidence="1" type="ORF">IFM89_030597</name>
</gene>
<evidence type="ECO:0000313" key="2">
    <source>
        <dbReference type="Proteomes" id="UP000631114"/>
    </source>
</evidence>
<reference evidence="1 2" key="1">
    <citation type="submission" date="2020-10" db="EMBL/GenBank/DDBJ databases">
        <title>The Coptis chinensis genome and diversification of protoberbering-type alkaloids.</title>
        <authorList>
            <person name="Wang B."/>
            <person name="Shu S."/>
            <person name="Song C."/>
            <person name="Liu Y."/>
        </authorList>
    </citation>
    <scope>NUCLEOTIDE SEQUENCE [LARGE SCALE GENOMIC DNA]</scope>
    <source>
        <strain evidence="1">HL-2020</strain>
        <tissue evidence="1">Leaf</tissue>
    </source>
</reference>
<dbReference type="AlphaFoldDB" id="A0A835LTE1"/>
<name>A0A835LTE1_9MAGN</name>
<sequence length="124" mass="13853">MPLSYVVTSIKARPNILNKLIWHPTRKGEFSVKSTYHTTVSLSRKSNNASSSSPNHSLSSPLFGSSISLNSDGEYLKGKVNKARASTPGKLKPWQQSLQLNNIGRRSSLKEMQRGLYKHVRILM</sequence>